<dbReference type="SUPFAM" id="SSF54593">
    <property type="entry name" value="Glyoxalase/Bleomycin resistance protein/Dihydroxybiphenyl dioxygenase"/>
    <property type="match status" value="1"/>
</dbReference>
<feature type="domain" description="VOC" evidence="1">
    <location>
        <begin position="4"/>
        <end position="122"/>
    </location>
</feature>
<dbReference type="Pfam" id="PF18029">
    <property type="entry name" value="Glyoxalase_6"/>
    <property type="match status" value="1"/>
</dbReference>
<accession>A0A8J3YB83</accession>
<dbReference type="AlphaFoldDB" id="A0A8J3YB83"/>
<keyword evidence="3" id="KW-1185">Reference proteome</keyword>
<organism evidence="2 3">
    <name type="scientific">Spirilliplanes yamanashiensis</name>
    <dbReference type="NCBI Taxonomy" id="42233"/>
    <lineage>
        <taxon>Bacteria</taxon>
        <taxon>Bacillati</taxon>
        <taxon>Actinomycetota</taxon>
        <taxon>Actinomycetes</taxon>
        <taxon>Micromonosporales</taxon>
        <taxon>Micromonosporaceae</taxon>
        <taxon>Spirilliplanes</taxon>
    </lineage>
</organism>
<evidence type="ECO:0000313" key="3">
    <source>
        <dbReference type="Proteomes" id="UP000652013"/>
    </source>
</evidence>
<dbReference type="PANTHER" id="PTHR35908:SF1">
    <property type="entry name" value="CONSERVED PROTEIN"/>
    <property type="match status" value="1"/>
</dbReference>
<name>A0A8J3YB83_9ACTN</name>
<dbReference type="PANTHER" id="PTHR35908">
    <property type="entry name" value="HYPOTHETICAL FUSION PROTEIN"/>
    <property type="match status" value="1"/>
</dbReference>
<dbReference type="PROSITE" id="PS51819">
    <property type="entry name" value="VOC"/>
    <property type="match status" value="1"/>
</dbReference>
<dbReference type="InterPro" id="IPR029068">
    <property type="entry name" value="Glyas_Bleomycin-R_OHBP_Dase"/>
</dbReference>
<dbReference type="Gene3D" id="3.10.180.10">
    <property type="entry name" value="2,3-Dihydroxybiphenyl 1,2-Dioxygenase, domain 1"/>
    <property type="match status" value="1"/>
</dbReference>
<dbReference type="CDD" id="cd06587">
    <property type="entry name" value="VOC"/>
    <property type="match status" value="1"/>
</dbReference>
<dbReference type="RefSeq" id="WP_203939929.1">
    <property type="nucleotide sequence ID" value="NZ_BAAAGJ010000005.1"/>
</dbReference>
<protein>
    <submittedName>
        <fullName evidence="2">Glyoxalase</fullName>
    </submittedName>
</protein>
<dbReference type="Proteomes" id="UP000652013">
    <property type="component" value="Unassembled WGS sequence"/>
</dbReference>
<dbReference type="InterPro" id="IPR037523">
    <property type="entry name" value="VOC_core"/>
</dbReference>
<gene>
    <name evidence="2" type="ORF">Sya03_40560</name>
</gene>
<dbReference type="EMBL" id="BOOY01000029">
    <property type="protein sequence ID" value="GIJ04704.1"/>
    <property type="molecule type" value="Genomic_DNA"/>
</dbReference>
<dbReference type="InterPro" id="IPR041581">
    <property type="entry name" value="Glyoxalase_6"/>
</dbReference>
<comment type="caution">
    <text evidence="2">The sequence shown here is derived from an EMBL/GenBank/DDBJ whole genome shotgun (WGS) entry which is preliminary data.</text>
</comment>
<evidence type="ECO:0000259" key="1">
    <source>
        <dbReference type="PROSITE" id="PS51819"/>
    </source>
</evidence>
<sequence>MTVRLGHITINARDPYRLAQFWQQMTGYGPHPDGPNEPGEDEAYLAGPPGAPALLFVRVPDAKTARNRVHLDVVPTGRTRDEEVAWLLGLGATEVDDRRRGDGTGWVVLADPEGNEFCVERSDAERGR</sequence>
<reference evidence="2" key="1">
    <citation type="submission" date="2021-01" db="EMBL/GenBank/DDBJ databases">
        <title>Whole genome shotgun sequence of Spirilliplanes yamanashiensis NBRC 15828.</title>
        <authorList>
            <person name="Komaki H."/>
            <person name="Tamura T."/>
        </authorList>
    </citation>
    <scope>NUCLEOTIDE SEQUENCE</scope>
    <source>
        <strain evidence="2">NBRC 15828</strain>
    </source>
</reference>
<evidence type="ECO:0000313" key="2">
    <source>
        <dbReference type="EMBL" id="GIJ04704.1"/>
    </source>
</evidence>
<proteinExistence type="predicted"/>